<feature type="region of interest" description="Disordered" evidence="7">
    <location>
        <begin position="204"/>
        <end position="244"/>
    </location>
</feature>
<dbReference type="InterPro" id="IPR013785">
    <property type="entry name" value="Aldolase_TIM"/>
</dbReference>
<dbReference type="RefSeq" id="WP_344263836.1">
    <property type="nucleotide sequence ID" value="NZ_BAAAMR010000012.1"/>
</dbReference>
<comment type="cofactor">
    <cofactor evidence="1">
        <name>[4Fe-4S] cluster</name>
        <dbReference type="ChEBI" id="CHEBI:49883"/>
    </cofactor>
</comment>
<dbReference type="PANTHER" id="PTHR30352">
    <property type="entry name" value="PYRUVATE FORMATE-LYASE-ACTIVATING ENZYME"/>
    <property type="match status" value="1"/>
</dbReference>
<dbReference type="Pfam" id="PF13353">
    <property type="entry name" value="Fer4_12"/>
    <property type="match status" value="1"/>
</dbReference>
<keyword evidence="3" id="KW-0949">S-adenosyl-L-methionine</keyword>
<dbReference type="Proteomes" id="UP001501020">
    <property type="component" value="Unassembled WGS sequence"/>
</dbReference>
<evidence type="ECO:0000256" key="5">
    <source>
        <dbReference type="ARBA" id="ARBA00023004"/>
    </source>
</evidence>
<dbReference type="Gene3D" id="3.20.20.70">
    <property type="entry name" value="Aldolase class I"/>
    <property type="match status" value="1"/>
</dbReference>
<organism evidence="8 9">
    <name type="scientific">Actinomadura napierensis</name>
    <dbReference type="NCBI Taxonomy" id="267854"/>
    <lineage>
        <taxon>Bacteria</taxon>
        <taxon>Bacillati</taxon>
        <taxon>Actinomycetota</taxon>
        <taxon>Actinomycetes</taxon>
        <taxon>Streptosporangiales</taxon>
        <taxon>Thermomonosporaceae</taxon>
        <taxon>Actinomadura</taxon>
    </lineage>
</organism>
<keyword evidence="6" id="KW-0411">Iron-sulfur</keyword>
<dbReference type="PANTHER" id="PTHR30352:SF2">
    <property type="entry name" value="ANAEROBIC RIBONUCLEOSIDE-TRIPHOSPHATE REDUCTASE-ACTIVATING PROTEIN"/>
    <property type="match status" value="1"/>
</dbReference>
<keyword evidence="9" id="KW-1185">Reference proteome</keyword>
<feature type="compositionally biased region" description="Pro residues" evidence="7">
    <location>
        <begin position="224"/>
        <end position="233"/>
    </location>
</feature>
<dbReference type="InterPro" id="IPR058240">
    <property type="entry name" value="rSAM_sf"/>
</dbReference>
<evidence type="ECO:0000256" key="6">
    <source>
        <dbReference type="ARBA" id="ARBA00023014"/>
    </source>
</evidence>
<evidence type="ECO:0000256" key="1">
    <source>
        <dbReference type="ARBA" id="ARBA00001966"/>
    </source>
</evidence>
<keyword evidence="4" id="KW-0479">Metal-binding</keyword>
<evidence type="ECO:0000313" key="9">
    <source>
        <dbReference type="Proteomes" id="UP001501020"/>
    </source>
</evidence>
<evidence type="ECO:0000313" key="8">
    <source>
        <dbReference type="EMBL" id="GAA2128690.1"/>
    </source>
</evidence>
<dbReference type="EMBL" id="BAAAMR010000012">
    <property type="protein sequence ID" value="GAA2128690.1"/>
    <property type="molecule type" value="Genomic_DNA"/>
</dbReference>
<evidence type="ECO:0000256" key="4">
    <source>
        <dbReference type="ARBA" id="ARBA00022723"/>
    </source>
</evidence>
<name>A0ABN2YK53_9ACTN</name>
<proteinExistence type="predicted"/>
<dbReference type="InterPro" id="IPR007197">
    <property type="entry name" value="rSAM"/>
</dbReference>
<keyword evidence="2" id="KW-0004">4Fe-4S</keyword>
<gene>
    <name evidence="8" type="ORF">GCM10009727_19490</name>
</gene>
<reference evidence="8 9" key="1">
    <citation type="journal article" date="2019" name="Int. J. Syst. Evol. Microbiol.">
        <title>The Global Catalogue of Microorganisms (GCM) 10K type strain sequencing project: providing services to taxonomists for standard genome sequencing and annotation.</title>
        <authorList>
            <consortium name="The Broad Institute Genomics Platform"/>
            <consortium name="The Broad Institute Genome Sequencing Center for Infectious Disease"/>
            <person name="Wu L."/>
            <person name="Ma J."/>
        </authorList>
    </citation>
    <scope>NUCLEOTIDE SEQUENCE [LARGE SCALE GENOMIC DNA]</scope>
    <source>
        <strain evidence="8 9">JCM 13850</strain>
    </source>
</reference>
<dbReference type="SFLD" id="SFLDS00029">
    <property type="entry name" value="Radical_SAM"/>
    <property type="match status" value="1"/>
</dbReference>
<protein>
    <submittedName>
        <fullName evidence="8">4Fe-4S cluster-binding domain-containing protein</fullName>
    </submittedName>
</protein>
<evidence type="ECO:0000256" key="2">
    <source>
        <dbReference type="ARBA" id="ARBA00022485"/>
    </source>
</evidence>
<accession>A0ABN2YK53</accession>
<dbReference type="InterPro" id="IPR034457">
    <property type="entry name" value="Organic_radical-activating"/>
</dbReference>
<evidence type="ECO:0000256" key="7">
    <source>
        <dbReference type="SAM" id="MobiDB-lite"/>
    </source>
</evidence>
<sequence>MRAPRARAEPVLRVSRIVHPVTVLGPGRRLVIWVQGCGLACAGCMSRDTWDPAGGTGLPVTALAAACRGLLVRGADGVTVSGGEPLDQAPALAALLAALRPALRHAVDILVYTGYETDEALRIGAAVLRHADAVITGRYDAARPTRLVWRGSANQSLLPLTGLGRRRYAEHLDREADPAPLEIFPDGDGLQVVGVPQRGDLRRLETGLAREGAPPRTVSWRPARPTPSSPTIPPSRRTEERDHA</sequence>
<keyword evidence="5" id="KW-0408">Iron</keyword>
<dbReference type="SUPFAM" id="SSF102114">
    <property type="entry name" value="Radical SAM enzymes"/>
    <property type="match status" value="1"/>
</dbReference>
<comment type="caution">
    <text evidence="8">The sequence shown here is derived from an EMBL/GenBank/DDBJ whole genome shotgun (WGS) entry which is preliminary data.</text>
</comment>
<evidence type="ECO:0000256" key="3">
    <source>
        <dbReference type="ARBA" id="ARBA00022691"/>
    </source>
</evidence>